<dbReference type="SUPFAM" id="SSF53383">
    <property type="entry name" value="PLP-dependent transferases"/>
    <property type="match status" value="1"/>
</dbReference>
<evidence type="ECO:0000313" key="2">
    <source>
        <dbReference type="Proteomes" id="UP000321026"/>
    </source>
</evidence>
<comment type="caution">
    <text evidence="1">The sequence shown here is derived from an EMBL/GenBank/DDBJ whole genome shotgun (WGS) entry which is preliminary data.</text>
</comment>
<dbReference type="AlphaFoldDB" id="A0A5C7J3B9"/>
<dbReference type="GO" id="GO:0008483">
    <property type="term" value="F:transaminase activity"/>
    <property type="evidence" value="ECO:0007669"/>
    <property type="project" value="UniProtKB-KW"/>
</dbReference>
<organism evidence="1 2">
    <name type="scientific">Candidatus Dojkabacteria bacterium</name>
    <dbReference type="NCBI Taxonomy" id="2099670"/>
    <lineage>
        <taxon>Bacteria</taxon>
        <taxon>Candidatus Dojkabacteria</taxon>
    </lineage>
</organism>
<reference evidence="1 2" key="1">
    <citation type="submission" date="2018-09" db="EMBL/GenBank/DDBJ databases">
        <title>Metagenome Assembled Genomes from an Advanced Water Purification Facility.</title>
        <authorList>
            <person name="Stamps B.W."/>
            <person name="Spear J.R."/>
        </authorList>
    </citation>
    <scope>NUCLEOTIDE SEQUENCE [LARGE SCALE GENOMIC DNA]</scope>
    <source>
        <strain evidence="1">Bin_63_2</strain>
    </source>
</reference>
<evidence type="ECO:0000313" key="1">
    <source>
        <dbReference type="EMBL" id="TXG75748.1"/>
    </source>
</evidence>
<gene>
    <name evidence="1" type="ORF">E6Q11_06920</name>
</gene>
<accession>A0A5C7J3B9</accession>
<dbReference type="Gene3D" id="3.40.640.10">
    <property type="entry name" value="Type I PLP-dependent aspartate aminotransferase-like (Major domain)"/>
    <property type="match status" value="1"/>
</dbReference>
<keyword evidence="1" id="KW-0808">Transferase</keyword>
<dbReference type="Proteomes" id="UP000321026">
    <property type="component" value="Unassembled WGS sequence"/>
</dbReference>
<proteinExistence type="predicted"/>
<dbReference type="InterPro" id="IPR015424">
    <property type="entry name" value="PyrdxlP-dep_Trfase"/>
</dbReference>
<dbReference type="InterPro" id="IPR015421">
    <property type="entry name" value="PyrdxlP-dep_Trfase_major"/>
</dbReference>
<dbReference type="EMBL" id="SSDS01000111">
    <property type="protein sequence ID" value="TXG75748.1"/>
    <property type="molecule type" value="Genomic_DNA"/>
</dbReference>
<name>A0A5C7J3B9_9BACT</name>
<keyword evidence="1" id="KW-0032">Aminotransferase</keyword>
<sequence>DQEAVEKTIKKHHNEIAALITEPILHGSATCITPKEGFLKSLNIIK</sequence>
<feature type="non-terminal residue" evidence="1">
    <location>
        <position position="1"/>
    </location>
</feature>
<protein>
    <submittedName>
        <fullName evidence="1">Aminotransferase class III-fold pyridoxal phosphate-dependent enzyme</fullName>
    </submittedName>
</protein>